<sequence>MYICIYSPVVCILMLKGLQKNFRFKQLLRDKPTQQKSLYIVQKTPVPTVHSLLTGRDTSEKAKINPPPPNQSSEQNLNR</sequence>
<name>A0A0E9WFQ5_ANGAN</name>
<accession>A0A0E9WFQ5</accession>
<evidence type="ECO:0000313" key="2">
    <source>
        <dbReference type="EMBL" id="JAH89197.1"/>
    </source>
</evidence>
<reference evidence="2" key="2">
    <citation type="journal article" date="2015" name="Fish Shellfish Immunol.">
        <title>Early steps in the European eel (Anguilla anguilla)-Vibrio vulnificus interaction in the gills: Role of the RtxA13 toxin.</title>
        <authorList>
            <person name="Callol A."/>
            <person name="Pajuelo D."/>
            <person name="Ebbesson L."/>
            <person name="Teles M."/>
            <person name="MacKenzie S."/>
            <person name="Amaro C."/>
        </authorList>
    </citation>
    <scope>NUCLEOTIDE SEQUENCE</scope>
</reference>
<dbReference type="EMBL" id="GBXM01019380">
    <property type="protein sequence ID" value="JAH89197.1"/>
    <property type="molecule type" value="Transcribed_RNA"/>
</dbReference>
<evidence type="ECO:0000256" key="1">
    <source>
        <dbReference type="SAM" id="MobiDB-lite"/>
    </source>
</evidence>
<feature type="region of interest" description="Disordered" evidence="1">
    <location>
        <begin position="50"/>
        <end position="79"/>
    </location>
</feature>
<reference evidence="2" key="1">
    <citation type="submission" date="2014-11" db="EMBL/GenBank/DDBJ databases">
        <authorList>
            <person name="Amaro Gonzalez C."/>
        </authorList>
    </citation>
    <scope>NUCLEOTIDE SEQUENCE</scope>
</reference>
<dbReference type="AlphaFoldDB" id="A0A0E9WFQ5"/>
<proteinExistence type="predicted"/>
<organism evidence="2">
    <name type="scientific">Anguilla anguilla</name>
    <name type="common">European freshwater eel</name>
    <name type="synonym">Muraena anguilla</name>
    <dbReference type="NCBI Taxonomy" id="7936"/>
    <lineage>
        <taxon>Eukaryota</taxon>
        <taxon>Metazoa</taxon>
        <taxon>Chordata</taxon>
        <taxon>Craniata</taxon>
        <taxon>Vertebrata</taxon>
        <taxon>Euteleostomi</taxon>
        <taxon>Actinopterygii</taxon>
        <taxon>Neopterygii</taxon>
        <taxon>Teleostei</taxon>
        <taxon>Anguilliformes</taxon>
        <taxon>Anguillidae</taxon>
        <taxon>Anguilla</taxon>
    </lineage>
</organism>
<protein>
    <submittedName>
        <fullName evidence="2">Uncharacterized protein</fullName>
    </submittedName>
</protein>